<evidence type="ECO:0000313" key="2">
    <source>
        <dbReference type="Proteomes" id="UP000683925"/>
    </source>
</evidence>
<evidence type="ECO:0000313" key="1">
    <source>
        <dbReference type="EMBL" id="CAD8185620.1"/>
    </source>
</evidence>
<proteinExistence type="predicted"/>
<keyword evidence="2" id="KW-1185">Reference proteome</keyword>
<dbReference type="AlphaFoldDB" id="A0A8S1W8N2"/>
<name>A0A8S1W8N2_PAROT</name>
<dbReference type="Proteomes" id="UP000683925">
    <property type="component" value="Unassembled WGS sequence"/>
</dbReference>
<organism evidence="1 2">
    <name type="scientific">Paramecium octaurelia</name>
    <dbReference type="NCBI Taxonomy" id="43137"/>
    <lineage>
        <taxon>Eukaryota</taxon>
        <taxon>Sar</taxon>
        <taxon>Alveolata</taxon>
        <taxon>Ciliophora</taxon>
        <taxon>Intramacronucleata</taxon>
        <taxon>Oligohymenophorea</taxon>
        <taxon>Peniculida</taxon>
        <taxon>Parameciidae</taxon>
        <taxon>Paramecium</taxon>
    </lineage>
</organism>
<accession>A0A8S1W8N2</accession>
<reference evidence="1" key="1">
    <citation type="submission" date="2021-01" db="EMBL/GenBank/DDBJ databases">
        <authorList>
            <consortium name="Genoscope - CEA"/>
            <person name="William W."/>
        </authorList>
    </citation>
    <scope>NUCLEOTIDE SEQUENCE</scope>
</reference>
<gene>
    <name evidence="1" type="ORF">POCTA_138.1.T0860055</name>
</gene>
<protein>
    <submittedName>
        <fullName evidence="1">Uncharacterized protein</fullName>
    </submittedName>
</protein>
<dbReference type="EMBL" id="CAJJDP010000085">
    <property type="protein sequence ID" value="CAD8185620.1"/>
    <property type="molecule type" value="Genomic_DNA"/>
</dbReference>
<sequence>MTDQVFRIKQSEFQNRKTFRQSKFIIIVELLLSYVDWQTTGFDQFHLRYKNQMINTISNIDNIYILDRIIIQHILWKIKARRRYVEGLNIFCQITIQKNIQLCIRRRDLIQKYLLKHRRINVTGQYIIQQKFLKQLQITRQRIQNSFNVQNILLKYRLCCPLFHFLTIPFLNLQFCSKLLQGQYLLRNSYPINELMFSKLKCKNLQTTLKEKPSYTPSKLRIFLQNAQKPCQIVLSQIINSLVPQLILMGDSKTR</sequence>
<comment type="caution">
    <text evidence="1">The sequence shown here is derived from an EMBL/GenBank/DDBJ whole genome shotgun (WGS) entry which is preliminary data.</text>
</comment>